<protein>
    <recommendedName>
        <fullName evidence="3">Carboxylesterase type B domain-containing protein</fullName>
    </recommendedName>
</protein>
<evidence type="ECO:0000259" key="3">
    <source>
        <dbReference type="Pfam" id="PF00135"/>
    </source>
</evidence>
<reference evidence="4" key="1">
    <citation type="submission" date="2020-11" db="EMBL/GenBank/DDBJ databases">
        <authorList>
            <person name="Tran Van P."/>
        </authorList>
    </citation>
    <scope>NUCLEOTIDE SEQUENCE</scope>
</reference>
<dbReference type="InterPro" id="IPR019819">
    <property type="entry name" value="Carboxylesterase_B_CS"/>
</dbReference>
<evidence type="ECO:0000256" key="1">
    <source>
        <dbReference type="ARBA" id="ARBA00023180"/>
    </source>
</evidence>
<keyword evidence="2" id="KW-0732">Signal</keyword>
<dbReference type="InterPro" id="IPR002018">
    <property type="entry name" value="CarbesteraseB"/>
</dbReference>
<dbReference type="InterPro" id="IPR029058">
    <property type="entry name" value="AB_hydrolase_fold"/>
</dbReference>
<dbReference type="InterPro" id="IPR050309">
    <property type="entry name" value="Type-B_Carboxylest/Lipase"/>
</dbReference>
<sequence length="174" mass="19038">MDVILVALALICGQVSGAVVKVTVKQGVLAGLNTTTRSGKILYEFNGVPYAKPPVGDLRFKLPAPQDPEPWSDVKSAIEVVPKCAQMGAGPEDCLYLNVWTPELPVDDINPGLPVMVWIHGGAFALGNGNPRLCSPYFFIDKRVIVVMINYRLGTFDCFWETSEDKKAKENDEI</sequence>
<evidence type="ECO:0000313" key="4">
    <source>
        <dbReference type="EMBL" id="CAD7602529.1"/>
    </source>
</evidence>
<evidence type="ECO:0000256" key="2">
    <source>
        <dbReference type="SAM" id="SignalP"/>
    </source>
</evidence>
<organism evidence="4">
    <name type="scientific">Timema genevievae</name>
    <name type="common">Walking stick</name>
    <dbReference type="NCBI Taxonomy" id="629358"/>
    <lineage>
        <taxon>Eukaryota</taxon>
        <taxon>Metazoa</taxon>
        <taxon>Ecdysozoa</taxon>
        <taxon>Arthropoda</taxon>
        <taxon>Hexapoda</taxon>
        <taxon>Insecta</taxon>
        <taxon>Pterygota</taxon>
        <taxon>Neoptera</taxon>
        <taxon>Polyneoptera</taxon>
        <taxon>Phasmatodea</taxon>
        <taxon>Timematodea</taxon>
        <taxon>Timematoidea</taxon>
        <taxon>Timematidae</taxon>
        <taxon>Timema</taxon>
    </lineage>
</organism>
<feature type="signal peptide" evidence="2">
    <location>
        <begin position="1"/>
        <end position="17"/>
    </location>
</feature>
<proteinExistence type="predicted"/>
<keyword evidence="1" id="KW-0325">Glycoprotein</keyword>
<gene>
    <name evidence="4" type="ORF">TGEB3V08_LOCUS8384</name>
</gene>
<dbReference type="SUPFAM" id="SSF53474">
    <property type="entry name" value="alpha/beta-Hydrolases"/>
    <property type="match status" value="1"/>
</dbReference>
<name>A0A7R9PPT5_TIMGE</name>
<dbReference type="PROSITE" id="PS00941">
    <property type="entry name" value="CARBOXYLESTERASE_B_2"/>
    <property type="match status" value="1"/>
</dbReference>
<dbReference type="EMBL" id="OE843212">
    <property type="protein sequence ID" value="CAD7602529.1"/>
    <property type="molecule type" value="Genomic_DNA"/>
</dbReference>
<accession>A0A7R9PPT5</accession>
<dbReference type="PANTHER" id="PTHR11559">
    <property type="entry name" value="CARBOXYLESTERASE"/>
    <property type="match status" value="1"/>
</dbReference>
<dbReference type="Gene3D" id="3.40.50.1820">
    <property type="entry name" value="alpha/beta hydrolase"/>
    <property type="match status" value="1"/>
</dbReference>
<feature type="chain" id="PRO_5030599228" description="Carboxylesterase type B domain-containing protein" evidence="2">
    <location>
        <begin position="18"/>
        <end position="174"/>
    </location>
</feature>
<dbReference type="Pfam" id="PF00135">
    <property type="entry name" value="COesterase"/>
    <property type="match status" value="1"/>
</dbReference>
<feature type="domain" description="Carboxylesterase type B" evidence="3">
    <location>
        <begin position="21"/>
        <end position="171"/>
    </location>
</feature>
<dbReference type="AlphaFoldDB" id="A0A7R9PPT5"/>